<gene>
    <name evidence="11" type="ORF">EG68_12248</name>
</gene>
<name>A0A8S9YGP8_9TREM</name>
<dbReference type="Gene3D" id="3.10.290.10">
    <property type="entry name" value="RNA-binding S4 domain"/>
    <property type="match status" value="1"/>
</dbReference>
<evidence type="ECO:0000256" key="8">
    <source>
        <dbReference type="ARBA" id="ARBA00045441"/>
    </source>
</evidence>
<comment type="similarity">
    <text evidence="1">Belongs to the universal ribosomal protein uS4 family.</text>
</comment>
<dbReference type="CDD" id="cd00165">
    <property type="entry name" value="S4"/>
    <property type="match status" value="1"/>
</dbReference>
<evidence type="ECO:0000313" key="12">
    <source>
        <dbReference type="Proteomes" id="UP000822476"/>
    </source>
</evidence>
<reference evidence="11" key="1">
    <citation type="submission" date="2019-07" db="EMBL/GenBank/DDBJ databases">
        <title>Annotation for the trematode Paragonimus miyazaki's.</title>
        <authorList>
            <person name="Choi Y.-J."/>
        </authorList>
    </citation>
    <scope>NUCLEOTIDE SEQUENCE</scope>
    <source>
        <strain evidence="11">Japan</strain>
    </source>
</reference>
<keyword evidence="4" id="KW-0689">Ribosomal protein</keyword>
<dbReference type="AlphaFoldDB" id="A0A8S9YGP8"/>
<keyword evidence="5" id="KW-0687">Ribonucleoprotein</keyword>
<sequence length="339" mass="39159">DSLHDFLESKPIFVLIAGINFRLPAPLKLDLFVRKGVPVLDFKRQKISVQVNCPVFDVVNDLEASLRSSSSPYNQFEEWLQWTVEGKMWRFPIDNEQDQELKLIGEYGLRNKREVWRVKYVLAKIRKSARELLTLDEKDPRRLFGGSALLRRLVRVGVLPEDKMKLDFVLGLKIEDFLERRLQTQVFKLGLAVSIHHARVLIRQRHIRVRTQMVNCPGFMVRLDSGKLIDFTLSSPLGKGGPDWEEKHVSFADHTFLDKHVDPELLKCGPIASFMELVCQGLAQNPNFTVEQKRQHLKWYAAYFKGKTQIVEASVREELRLAELEKRARGSSQSDTHGT</sequence>
<accession>A0A8S9YGP8</accession>
<evidence type="ECO:0000256" key="7">
    <source>
        <dbReference type="ARBA" id="ARBA00035410"/>
    </source>
</evidence>
<dbReference type="GO" id="GO:0019843">
    <property type="term" value="F:rRNA binding"/>
    <property type="evidence" value="ECO:0007669"/>
    <property type="project" value="UniProtKB-KW"/>
</dbReference>
<dbReference type="PANTHER" id="PTHR11831:SF5">
    <property type="entry name" value="40S RIBOSOMAL PROTEIN S9"/>
    <property type="match status" value="1"/>
</dbReference>
<dbReference type="GO" id="GO:0042274">
    <property type="term" value="P:ribosomal small subunit biogenesis"/>
    <property type="evidence" value="ECO:0007669"/>
    <property type="project" value="TreeGrafter"/>
</dbReference>
<dbReference type="InterPro" id="IPR022801">
    <property type="entry name" value="Ribosomal_uS4"/>
</dbReference>
<dbReference type="FunFam" id="3.10.290.10:FF:000004">
    <property type="entry name" value="40s ribosomal protein s9"/>
    <property type="match status" value="1"/>
</dbReference>
<dbReference type="NCBIfam" id="TIGR01018">
    <property type="entry name" value="uS4_arch"/>
    <property type="match status" value="1"/>
</dbReference>
<organism evidence="11 12">
    <name type="scientific">Paragonimus skrjabini miyazakii</name>
    <dbReference type="NCBI Taxonomy" id="59628"/>
    <lineage>
        <taxon>Eukaryota</taxon>
        <taxon>Metazoa</taxon>
        <taxon>Spiralia</taxon>
        <taxon>Lophotrochozoa</taxon>
        <taxon>Platyhelminthes</taxon>
        <taxon>Trematoda</taxon>
        <taxon>Digenea</taxon>
        <taxon>Plagiorchiida</taxon>
        <taxon>Troglotremata</taxon>
        <taxon>Troglotrematidae</taxon>
        <taxon>Paragonimus</taxon>
    </lineage>
</organism>
<keyword evidence="2 9" id="KW-0699">rRNA-binding</keyword>
<keyword evidence="12" id="KW-1185">Reference proteome</keyword>
<dbReference type="Pfam" id="PF01479">
    <property type="entry name" value="S4"/>
    <property type="match status" value="1"/>
</dbReference>
<dbReference type="InterPro" id="IPR001912">
    <property type="entry name" value="Ribosomal_uS4_N"/>
</dbReference>
<dbReference type="InterPro" id="IPR005710">
    <property type="entry name" value="Ribosomal_uS4_euk/arc"/>
</dbReference>
<dbReference type="GO" id="GO:0006412">
    <property type="term" value="P:translation"/>
    <property type="evidence" value="ECO:0007669"/>
    <property type="project" value="InterPro"/>
</dbReference>
<dbReference type="OrthoDB" id="1697570at2759"/>
<dbReference type="Pfam" id="PF15433">
    <property type="entry name" value="MRP-S31"/>
    <property type="match status" value="2"/>
</dbReference>
<dbReference type="InterPro" id="IPR026299">
    <property type="entry name" value="MRP-S31"/>
</dbReference>
<comment type="caution">
    <text evidence="11">The sequence shown here is derived from an EMBL/GenBank/DDBJ whole genome shotgun (WGS) entry which is preliminary data.</text>
</comment>
<dbReference type="SUPFAM" id="SSF55174">
    <property type="entry name" value="Alpha-L RNA-binding motif"/>
    <property type="match status" value="1"/>
</dbReference>
<dbReference type="GO" id="GO:0005763">
    <property type="term" value="C:mitochondrial small ribosomal subunit"/>
    <property type="evidence" value="ECO:0007669"/>
    <property type="project" value="InterPro"/>
</dbReference>
<dbReference type="GO" id="GO:0003735">
    <property type="term" value="F:structural constituent of ribosome"/>
    <property type="evidence" value="ECO:0007669"/>
    <property type="project" value="InterPro"/>
</dbReference>
<evidence type="ECO:0000256" key="4">
    <source>
        <dbReference type="ARBA" id="ARBA00022980"/>
    </source>
</evidence>
<dbReference type="InterPro" id="IPR018079">
    <property type="entry name" value="Ribosomal_uS4_CS"/>
</dbReference>
<dbReference type="PROSITE" id="PS00632">
    <property type="entry name" value="RIBOSOMAL_S4"/>
    <property type="match status" value="1"/>
</dbReference>
<evidence type="ECO:0000256" key="6">
    <source>
        <dbReference type="ARBA" id="ARBA00035254"/>
    </source>
</evidence>
<dbReference type="GO" id="GO:0022627">
    <property type="term" value="C:cytosolic small ribosomal subunit"/>
    <property type="evidence" value="ECO:0007669"/>
    <property type="project" value="TreeGrafter"/>
</dbReference>
<dbReference type="NCBIfam" id="NF003139">
    <property type="entry name" value="PRK04051.1"/>
    <property type="match status" value="1"/>
</dbReference>
<feature type="non-terminal residue" evidence="11">
    <location>
        <position position="1"/>
    </location>
</feature>
<keyword evidence="3 9" id="KW-0694">RNA-binding</keyword>
<dbReference type="PANTHER" id="PTHR11831">
    <property type="entry name" value="30S 40S RIBOSOMAL PROTEIN"/>
    <property type="match status" value="1"/>
</dbReference>
<dbReference type="EMBL" id="JTDE01020781">
    <property type="protein sequence ID" value="KAF7233820.1"/>
    <property type="molecule type" value="Genomic_DNA"/>
</dbReference>
<evidence type="ECO:0000256" key="2">
    <source>
        <dbReference type="ARBA" id="ARBA00022730"/>
    </source>
</evidence>
<proteinExistence type="inferred from homology"/>
<evidence type="ECO:0000256" key="1">
    <source>
        <dbReference type="ARBA" id="ARBA00007465"/>
    </source>
</evidence>
<dbReference type="PROSITE" id="PS50889">
    <property type="entry name" value="S4"/>
    <property type="match status" value="1"/>
</dbReference>
<dbReference type="InterPro" id="IPR002942">
    <property type="entry name" value="S4_RNA-bd"/>
</dbReference>
<comment type="function">
    <text evidence="8">Component of the small ribosomal subunit. The ribosome is a large ribonucleoprotein complex responsible for the synthesis of proteins in the cell. Part of the small subunit (SSU) processome, first precursor of the small eukaryotic ribosomal subunit. During the assembly of the SSU processome in the nucleolus, many ribosome biogenesis factors, an RNA chaperone and ribosomal proteins associate with the nascent pre-rRNA and work in concert to generate RNA folding, modifications, rearrangements and cleavage as well as targeted degradation of pre-ribosomal RNA by the RNA exosome.</text>
</comment>
<dbReference type="SMART" id="SM01390">
    <property type="entry name" value="Ribosomal_S4"/>
    <property type="match status" value="1"/>
</dbReference>
<evidence type="ECO:0000259" key="10">
    <source>
        <dbReference type="SMART" id="SM01390"/>
    </source>
</evidence>
<dbReference type="InterPro" id="IPR036986">
    <property type="entry name" value="S4_RNA-bd_sf"/>
</dbReference>
<evidence type="ECO:0000256" key="5">
    <source>
        <dbReference type="ARBA" id="ARBA00023274"/>
    </source>
</evidence>
<evidence type="ECO:0000313" key="11">
    <source>
        <dbReference type="EMBL" id="KAF7233820.1"/>
    </source>
</evidence>
<feature type="domain" description="Small ribosomal subunit protein uS4 N-terminal" evidence="10">
    <location>
        <begin position="83"/>
        <end position="179"/>
    </location>
</feature>
<dbReference type="Proteomes" id="UP000822476">
    <property type="component" value="Unassembled WGS sequence"/>
</dbReference>
<protein>
    <recommendedName>
        <fullName evidence="6">Small ribosomal subunit protein uS4</fullName>
    </recommendedName>
    <alternativeName>
        <fullName evidence="7">40S ribosomal protein S9</fullName>
    </alternativeName>
</protein>
<evidence type="ECO:0000256" key="9">
    <source>
        <dbReference type="PROSITE-ProRule" id="PRU00182"/>
    </source>
</evidence>
<evidence type="ECO:0000256" key="3">
    <source>
        <dbReference type="ARBA" id="ARBA00022884"/>
    </source>
</evidence>